<evidence type="ECO:0000256" key="2">
    <source>
        <dbReference type="ARBA" id="ARBA00023015"/>
    </source>
</evidence>
<dbReference type="SUPFAM" id="SSF47413">
    <property type="entry name" value="lambda repressor-like DNA-binding domains"/>
    <property type="match status" value="1"/>
</dbReference>
<dbReference type="Gene3D" id="1.10.260.40">
    <property type="entry name" value="lambda repressor-like DNA-binding domains"/>
    <property type="match status" value="1"/>
</dbReference>
<organism evidence="7 8">
    <name type="scientific">Zancudomyces culisetae</name>
    <name type="common">Gut fungus</name>
    <name type="synonym">Smittium culisetae</name>
    <dbReference type="NCBI Taxonomy" id="1213189"/>
    <lineage>
        <taxon>Eukaryota</taxon>
        <taxon>Fungi</taxon>
        <taxon>Fungi incertae sedis</taxon>
        <taxon>Zoopagomycota</taxon>
        <taxon>Kickxellomycotina</taxon>
        <taxon>Harpellomycetes</taxon>
        <taxon>Harpellales</taxon>
        <taxon>Legeriomycetaceae</taxon>
        <taxon>Zancudomyces</taxon>
    </lineage>
</organism>
<dbReference type="OrthoDB" id="10253401at2759"/>
<evidence type="ECO:0000256" key="5">
    <source>
        <dbReference type="ARBA" id="ARBA00035107"/>
    </source>
</evidence>
<gene>
    <name evidence="7" type="ORF">AX774_g2252</name>
</gene>
<dbReference type="EMBL" id="LSSK01000231">
    <property type="protein sequence ID" value="OMH84233.1"/>
    <property type="molecule type" value="Genomic_DNA"/>
</dbReference>
<evidence type="ECO:0000259" key="6">
    <source>
        <dbReference type="PROSITE" id="PS50943"/>
    </source>
</evidence>
<keyword evidence="8" id="KW-1185">Reference proteome</keyword>
<evidence type="ECO:0000256" key="3">
    <source>
        <dbReference type="ARBA" id="ARBA00023125"/>
    </source>
</evidence>
<keyword evidence="3" id="KW-0238">DNA-binding</keyword>
<comment type="caution">
    <text evidence="7">The sequence shown here is derived from an EMBL/GenBank/DDBJ whole genome shotgun (WGS) entry which is preliminary data.</text>
</comment>
<evidence type="ECO:0000313" key="7">
    <source>
        <dbReference type="EMBL" id="OMH84233.1"/>
    </source>
</evidence>
<evidence type="ECO:0000256" key="1">
    <source>
        <dbReference type="ARBA" id="ARBA00009802"/>
    </source>
</evidence>
<proteinExistence type="inferred from homology"/>
<comment type="function">
    <text evidence="5">Transcriptional coactivator that stimulates GCN4-dependent transcriptional activity by bridging the DNA-binding region of GCN4 and TBP (SPT15), thereby recruiting TBP to GCN4-bound promoters. Involved in induction of the ribosome quality control (RQC) pathway; a pathway that degrades nascent peptide chains during problematic translation. Required to prevent stalled ribosomes from frameshifting.</text>
</comment>
<reference evidence="8" key="1">
    <citation type="submission" date="2017-01" db="EMBL/GenBank/DDBJ databases">
        <authorList>
            <person name="Wang Y."/>
            <person name="White M."/>
            <person name="Kvist S."/>
            <person name="Moncalvo J.-M."/>
        </authorList>
    </citation>
    <scope>NUCLEOTIDE SEQUENCE [LARGE SCALE GENOMIC DNA]</scope>
    <source>
        <strain evidence="8">COL-18-3</strain>
    </source>
</reference>
<dbReference type="PANTHER" id="PTHR10245">
    <property type="entry name" value="ENDOTHELIAL DIFFERENTIATION-RELATED FACTOR 1 MULTIPROTEIN BRIDGING FACTOR 1"/>
    <property type="match status" value="1"/>
</dbReference>
<dbReference type="AlphaFoldDB" id="A0A1R1PTK1"/>
<dbReference type="GO" id="GO:0003677">
    <property type="term" value="F:DNA binding"/>
    <property type="evidence" value="ECO:0007669"/>
    <property type="project" value="UniProtKB-KW"/>
</dbReference>
<feature type="domain" description="HTH cro/C1-type" evidence="6">
    <location>
        <begin position="83"/>
        <end position="137"/>
    </location>
</feature>
<keyword evidence="4" id="KW-0804">Transcription</keyword>
<dbReference type="InterPro" id="IPR010982">
    <property type="entry name" value="Lambda_DNA-bd_dom_sf"/>
</dbReference>
<evidence type="ECO:0000313" key="8">
    <source>
        <dbReference type="Proteomes" id="UP000188320"/>
    </source>
</evidence>
<accession>A0A1R1PTK1</accession>
<dbReference type="GO" id="GO:0005634">
    <property type="term" value="C:nucleus"/>
    <property type="evidence" value="ECO:0007669"/>
    <property type="project" value="TreeGrafter"/>
</dbReference>
<comment type="similarity">
    <text evidence="1">Belongs to the MBF1 family.</text>
</comment>
<keyword evidence="2" id="KW-0805">Transcription regulation</keyword>
<protein>
    <submittedName>
        <fullName evidence="7">Multiprotein-bridging factor 1</fullName>
    </submittedName>
</protein>
<dbReference type="InterPro" id="IPR013729">
    <property type="entry name" value="MBF1_N"/>
</dbReference>
<dbReference type="InterPro" id="IPR001387">
    <property type="entry name" value="Cro/C1-type_HTH"/>
</dbReference>
<dbReference type="PANTHER" id="PTHR10245:SF15">
    <property type="entry name" value="ENDOTHELIAL DIFFERENTIATION-RELATED FACTOR 1"/>
    <property type="match status" value="1"/>
</dbReference>
<dbReference type="SMART" id="SM00530">
    <property type="entry name" value="HTH_XRE"/>
    <property type="match status" value="1"/>
</dbReference>
<dbReference type="PROSITE" id="PS50943">
    <property type="entry name" value="HTH_CROC1"/>
    <property type="match status" value="1"/>
</dbReference>
<dbReference type="Pfam" id="PF01381">
    <property type="entry name" value="HTH_3"/>
    <property type="match status" value="1"/>
</dbReference>
<evidence type="ECO:0000256" key="4">
    <source>
        <dbReference type="ARBA" id="ARBA00023163"/>
    </source>
</evidence>
<sequence length="147" mass="16124">MSSAGWDDVTVLKKHIAKPKVTKNESDLNAARRAGVEVISGRKTTSLNKSHHINPDHQKIAKLDREDIIAAPQKVELSVGRAIQSSRTEKGLSQKDLAVKINEKQNVINDYEAGRAIPNQQILGKLERALGIKLRGKDIGGPLRPPK</sequence>
<name>A0A1R1PTK1_ZANCU</name>
<dbReference type="Pfam" id="PF08523">
    <property type="entry name" value="MBF1"/>
    <property type="match status" value="1"/>
</dbReference>
<dbReference type="CDD" id="cd00093">
    <property type="entry name" value="HTH_XRE"/>
    <property type="match status" value="1"/>
</dbReference>
<dbReference type="FunFam" id="1.10.260.40:FF:000015">
    <property type="entry name" value="Endothelial differentiation-related factor 1"/>
    <property type="match status" value="1"/>
</dbReference>
<dbReference type="Proteomes" id="UP000188320">
    <property type="component" value="Unassembled WGS sequence"/>
</dbReference>